<evidence type="ECO:0000313" key="1">
    <source>
        <dbReference type="EMBL" id="THG36317.1"/>
    </source>
</evidence>
<protein>
    <submittedName>
        <fullName evidence="1">Uncharacterized protein</fullName>
    </submittedName>
</protein>
<dbReference type="AlphaFoldDB" id="A0A4V3WUM3"/>
<comment type="caution">
    <text evidence="1">The sequence shown here is derived from an EMBL/GenBank/DDBJ whole genome shotgun (WGS) entry which is preliminary data.</text>
</comment>
<name>A0A4V3WUM3_9ACTN</name>
<sequence length="131" mass="14724">MIEEGVRFCKKNLEKSLLHVLGSKLPKVAKYKEAVYGYIASGNKSVVKEEDLKKPMEVWLLIEDVTPTTSFEAAFSNDQVLSALEACEELEGLIYIHHPYLTRAPQSVSDIVFIRNDSTARSQLHAMRVLG</sequence>
<dbReference type="Proteomes" id="UP000308978">
    <property type="component" value="Unassembled WGS sequence"/>
</dbReference>
<accession>A0A4V3WUM3</accession>
<gene>
    <name evidence="1" type="ORF">E5986_10165</name>
</gene>
<organism evidence="1 2">
    <name type="scientific">Adlercreutzia caecimuris</name>
    <dbReference type="NCBI Taxonomy" id="671266"/>
    <lineage>
        <taxon>Bacteria</taxon>
        <taxon>Bacillati</taxon>
        <taxon>Actinomycetota</taxon>
        <taxon>Coriobacteriia</taxon>
        <taxon>Eggerthellales</taxon>
        <taxon>Eggerthellaceae</taxon>
        <taxon>Adlercreutzia</taxon>
    </lineage>
</organism>
<reference evidence="1 2" key="1">
    <citation type="submission" date="2019-04" db="EMBL/GenBank/DDBJ databases">
        <title>Microbes associate with the intestines of laboratory mice.</title>
        <authorList>
            <person name="Navarre W."/>
            <person name="Wong E."/>
            <person name="Huang K.C."/>
            <person name="Tropini C."/>
            <person name="Ng K."/>
            <person name="Yu B."/>
        </authorList>
    </citation>
    <scope>NUCLEOTIDE SEQUENCE [LARGE SCALE GENOMIC DNA]</scope>
    <source>
        <strain evidence="1 2">NM80_B27</strain>
    </source>
</reference>
<evidence type="ECO:0000313" key="2">
    <source>
        <dbReference type="Proteomes" id="UP000308978"/>
    </source>
</evidence>
<dbReference type="RefSeq" id="WP_136435641.1">
    <property type="nucleotide sequence ID" value="NZ_SSTJ01000017.1"/>
</dbReference>
<proteinExistence type="predicted"/>
<dbReference type="EMBL" id="SSTJ01000017">
    <property type="protein sequence ID" value="THG36317.1"/>
    <property type="molecule type" value="Genomic_DNA"/>
</dbReference>